<evidence type="ECO:0000256" key="1">
    <source>
        <dbReference type="SAM" id="MobiDB-lite"/>
    </source>
</evidence>
<feature type="region of interest" description="Disordered" evidence="1">
    <location>
        <begin position="72"/>
        <end position="110"/>
    </location>
</feature>
<dbReference type="EMBL" id="LK052936">
    <property type="protein sequence ID" value="CDR35495.1"/>
    <property type="molecule type" value="Genomic_DNA"/>
</dbReference>
<feature type="region of interest" description="Disordered" evidence="1">
    <location>
        <begin position="380"/>
        <end position="456"/>
    </location>
</feature>
<protein>
    <submittedName>
        <fullName evidence="3">RHTO0S01e00562g1_1</fullName>
    </submittedName>
</protein>
<dbReference type="GO" id="GO:0003824">
    <property type="term" value="F:catalytic activity"/>
    <property type="evidence" value="ECO:0007669"/>
    <property type="project" value="InterPro"/>
</dbReference>
<feature type="region of interest" description="Disordered" evidence="1">
    <location>
        <begin position="604"/>
        <end position="624"/>
    </location>
</feature>
<name>A0A061AD70_RHOTO</name>
<evidence type="ECO:0000313" key="3">
    <source>
        <dbReference type="EMBL" id="CDR35495.1"/>
    </source>
</evidence>
<dbReference type="OrthoDB" id="3261136at2759"/>
<feature type="compositionally biased region" description="Polar residues" evidence="1">
    <location>
        <begin position="72"/>
        <end position="82"/>
    </location>
</feature>
<reference evidence="3" key="1">
    <citation type="journal article" date="2014" name="Genome Announc.">
        <title>Draft genome sequence of Rhodosporidium toruloides CECT1137, an oleaginous yeast of biotechnological interest.</title>
        <authorList>
            <person name="Morin N."/>
            <person name="Calcas X."/>
            <person name="Devillers H."/>
            <person name="Durrens P."/>
            <person name="Sherman D.J."/>
            <person name="Nicaud J.-M."/>
            <person name="Neuveglise C."/>
        </authorList>
    </citation>
    <scope>NUCLEOTIDE SEQUENCE</scope>
    <source>
        <strain evidence="3">CECT1137</strain>
    </source>
</reference>
<feature type="compositionally biased region" description="Low complexity" evidence="1">
    <location>
        <begin position="523"/>
        <end position="533"/>
    </location>
</feature>
<dbReference type="InterPro" id="IPR005135">
    <property type="entry name" value="Endo/exonuclease/phosphatase"/>
</dbReference>
<proteinExistence type="predicted"/>
<evidence type="ECO:0000259" key="2">
    <source>
        <dbReference type="Pfam" id="PF14529"/>
    </source>
</evidence>
<feature type="compositionally biased region" description="Basic and acidic residues" evidence="1">
    <location>
        <begin position="538"/>
        <end position="575"/>
    </location>
</feature>
<feature type="compositionally biased region" description="Basic and acidic residues" evidence="1">
    <location>
        <begin position="434"/>
        <end position="445"/>
    </location>
</feature>
<feature type="compositionally biased region" description="Polar residues" evidence="1">
    <location>
        <begin position="576"/>
        <end position="586"/>
    </location>
</feature>
<dbReference type="SUPFAM" id="SSF56219">
    <property type="entry name" value="DNase I-like"/>
    <property type="match status" value="1"/>
</dbReference>
<feature type="region of interest" description="Disordered" evidence="1">
    <location>
        <begin position="472"/>
        <end position="588"/>
    </location>
</feature>
<dbReference type="InterPro" id="IPR036691">
    <property type="entry name" value="Endo/exonu/phosph_ase_sf"/>
</dbReference>
<gene>
    <name evidence="3" type="ORF">RHTO0S_01e00562g</name>
</gene>
<dbReference type="AlphaFoldDB" id="A0A061AD70"/>
<dbReference type="Gene3D" id="3.60.10.10">
    <property type="entry name" value="Endonuclease/exonuclease/phosphatase"/>
    <property type="match status" value="1"/>
</dbReference>
<dbReference type="Pfam" id="PF14529">
    <property type="entry name" value="Exo_endo_phos_2"/>
    <property type="match status" value="1"/>
</dbReference>
<organism evidence="3">
    <name type="scientific">Rhodotorula toruloides</name>
    <name type="common">Yeast</name>
    <name type="synonym">Rhodosporidium toruloides</name>
    <dbReference type="NCBI Taxonomy" id="5286"/>
    <lineage>
        <taxon>Eukaryota</taxon>
        <taxon>Fungi</taxon>
        <taxon>Dikarya</taxon>
        <taxon>Basidiomycota</taxon>
        <taxon>Pucciniomycotina</taxon>
        <taxon>Microbotryomycetes</taxon>
        <taxon>Sporidiobolales</taxon>
        <taxon>Sporidiobolaceae</taxon>
        <taxon>Rhodotorula</taxon>
    </lineage>
</organism>
<sequence>MLQPSSCTSEAISHLQRARKALLEGTIGPDMNSRARGDIKRVLAFLKLKRDAGKATPSKPFQLAVPAAATRQTPFSLRSNATPTSPFPPSSPDSHPQVVEGGSNSMGGKLSHTAASMPLNNPPNALNKPCDPLDSPPSEGVAVSGPLVALSSNVQKLTDVVQSLHTRMDAWESKNRFAALQSNVLDPPPPLAPAVQSYAAAAAVPARPAAPSVPAAARRVPAPTKPAPRTSLIAGTANLPETHFLRALPEHRILPCVCKMMVSSSPDPSTLVYAQHMERGDVRLVTRGPSAADLLRRALSAYSAEIVVKMPVEATSLVAHWVPVDADEVEVREKVEEWVGGEGKVAGARWLARRADKSYGLWLVELCNAEDISAILRERKQASGQTRRTHPSLPTPAHPPQLTIPPLPSLRPTRPDNQVAAADAASLRGTARNNVDRISRHDSERKRKRAEQLVADDGRRVVRRRTVRIPRNAISRVPDPAPSLANTDSRRPATEPVADWSVDTEEEAFEQEGRSESEEEGESTATGAAEETGAGCGNEKDNKKREEKRNEAKEEKRQEAPRGRESRRQVLREKNLLQTEGAVSTPSIPPARCALRVCSVVSSSEDELLLRPNPPPPPSQVRRTTKTSLRSFVIVTYNIHFDVLLLQEVPRSLHPLPRGWSLVLPPPVTYTTDEPTHPGSAALVSPRFPPSAFSQLPVASRDVVGVDLRVNEHESVRVVGVYNPCAGGRSPPKRSERDVLPAILASSPSQNTLVIAGNFNLHHPAWDPSVLEADDEAEEARLTFEDAGLVHFHEASKSTWSLSRSSWVLDLVLGNLRAEERLVSSVIDEALEYGSDHRPIRTVLAVERADRPPAYPRRLFRKADPATILRACAKLAASVATPATLLTPADLDTEAATLDLMLRETVSVAVPLAKPSRSRFAHRWWSAEVAGAVDEVRRVQTRAYRVKARGNEGDVVEAAVRAAKVATNRAKAMIRREKRRAERAEVEEVNEGTLWKVVKEKLGDRGSAAASTLPLKRDDGTYATSPIDKLALLQPVLLPVVEAPEAEGAADVEQPA</sequence>
<feature type="compositionally biased region" description="Pro residues" evidence="1">
    <location>
        <begin position="393"/>
        <end position="409"/>
    </location>
</feature>
<feature type="domain" description="Endonuclease/exonuclease/phosphatase" evidence="2">
    <location>
        <begin position="717"/>
        <end position="840"/>
    </location>
</feature>
<accession>A0A061AD70</accession>